<dbReference type="SMART" id="SM00868">
    <property type="entry name" value="zf-AD"/>
    <property type="match status" value="1"/>
</dbReference>
<dbReference type="InterPro" id="IPR036236">
    <property type="entry name" value="Znf_C2H2_sf"/>
</dbReference>
<keyword evidence="5" id="KW-0863">Zinc-finger</keyword>
<proteinExistence type="inferred from homology"/>
<evidence type="ECO:0000256" key="8">
    <source>
        <dbReference type="ARBA" id="ARBA00023125"/>
    </source>
</evidence>
<protein>
    <submittedName>
        <fullName evidence="12">Uncharacterized protein</fullName>
    </submittedName>
</protein>
<evidence type="ECO:0000256" key="7">
    <source>
        <dbReference type="ARBA" id="ARBA00023015"/>
    </source>
</evidence>
<keyword evidence="4" id="KW-0677">Repeat</keyword>
<dbReference type="FunFam" id="3.30.160.60:FF:000512">
    <property type="entry name" value="zinc finger protein 197 isoform X1"/>
    <property type="match status" value="1"/>
</dbReference>
<dbReference type="AlphaFoldDB" id="A0A1B0GQN9"/>
<sequence>MGENSKNSAIDPNICRICEGSKYLIDILATENQQLYKKLSELEAVQDDKDYEMFHTVYKFVCTRCENSIEGWYDFKTKCISTRKKLMKNLEKAKTDLTNEASLNIPPDPLSPTNRISPIPSSEPIDHNYSARMKSEDDNEDKYFEDEHREEFVEYPEAQDISDTRKIADQTSTETYSINVDENDRYLGEEHRENVFVEVEPQHIVEDFSSSTGACPERVTPVMPKPNEPAELAESDKRLKMCYKCGELYVRKKFRKVGSNEEITCAICLEAFATMDKLKEHMISHMADKRYKCPGCPKSFTEKRNDGSKAKKVICICSFCGKISNTAAIHQNHLRTHTGEKPFECDICKKNFSFKFVLETHMRVHTGEKPYKCDTCGMAFRQSAHLKTHKRVHTGEKPYKCVVCEKAFAERRSLKVHMRLHTGEST</sequence>
<dbReference type="SUPFAM" id="SSF57667">
    <property type="entry name" value="beta-beta-alpha zinc fingers"/>
    <property type="match status" value="3"/>
</dbReference>
<evidence type="ECO:0000256" key="6">
    <source>
        <dbReference type="ARBA" id="ARBA00022833"/>
    </source>
</evidence>
<dbReference type="PANTHER" id="PTHR23235">
    <property type="entry name" value="KRUEPPEL-LIKE TRANSCRIPTION FACTOR"/>
    <property type="match status" value="1"/>
</dbReference>
<dbReference type="EMBL" id="AJVK01017742">
    <property type="status" value="NOT_ANNOTATED_CDS"/>
    <property type="molecule type" value="Genomic_DNA"/>
</dbReference>
<feature type="compositionally biased region" description="Polar residues" evidence="11">
    <location>
        <begin position="111"/>
        <end position="120"/>
    </location>
</feature>
<evidence type="ECO:0000313" key="13">
    <source>
        <dbReference type="Proteomes" id="UP000092462"/>
    </source>
</evidence>
<dbReference type="EMBL" id="AJVK01017743">
    <property type="status" value="NOT_ANNOTATED_CDS"/>
    <property type="molecule type" value="Genomic_DNA"/>
</dbReference>
<dbReference type="PROSITE" id="PS51915">
    <property type="entry name" value="ZAD"/>
    <property type="match status" value="1"/>
</dbReference>
<dbReference type="EnsemblMetazoa" id="PPAI010113-RA">
    <property type="protein sequence ID" value="PPAI010113-PA"/>
    <property type="gene ID" value="PPAI010113"/>
</dbReference>
<keyword evidence="3" id="KW-0479">Metal-binding</keyword>
<keyword evidence="13" id="KW-1185">Reference proteome</keyword>
<comment type="subcellular location">
    <subcellularLocation>
        <location evidence="1">Nucleus</location>
    </subcellularLocation>
</comment>
<dbReference type="VEuPathDB" id="VectorBase:PPAI010113"/>
<dbReference type="InterPro" id="IPR013087">
    <property type="entry name" value="Znf_C2H2_type"/>
</dbReference>
<accession>A0A1B0GQN9</accession>
<evidence type="ECO:0000256" key="9">
    <source>
        <dbReference type="ARBA" id="ARBA00023163"/>
    </source>
</evidence>
<dbReference type="SMART" id="SM00355">
    <property type="entry name" value="ZnF_C2H2"/>
    <property type="match status" value="5"/>
</dbReference>
<evidence type="ECO:0000256" key="2">
    <source>
        <dbReference type="ARBA" id="ARBA00006991"/>
    </source>
</evidence>
<dbReference type="GO" id="GO:0000981">
    <property type="term" value="F:DNA-binding transcription factor activity, RNA polymerase II-specific"/>
    <property type="evidence" value="ECO:0007669"/>
    <property type="project" value="TreeGrafter"/>
</dbReference>
<comment type="similarity">
    <text evidence="2">Belongs to the krueppel C2H2-type zinc-finger protein family.</text>
</comment>
<name>A0A1B0GQN9_PHLPP</name>
<dbReference type="GO" id="GO:0005634">
    <property type="term" value="C:nucleus"/>
    <property type="evidence" value="ECO:0007669"/>
    <property type="project" value="UniProtKB-SubCell"/>
</dbReference>
<dbReference type="FunFam" id="3.30.160.60:FF:001480">
    <property type="entry name" value="Si:cabz01071911.3"/>
    <property type="match status" value="1"/>
</dbReference>
<dbReference type="GO" id="GO:0008270">
    <property type="term" value="F:zinc ion binding"/>
    <property type="evidence" value="ECO:0007669"/>
    <property type="project" value="UniProtKB-UniRule"/>
</dbReference>
<evidence type="ECO:0000256" key="1">
    <source>
        <dbReference type="ARBA" id="ARBA00004123"/>
    </source>
</evidence>
<keyword evidence="8" id="KW-0238">DNA-binding</keyword>
<dbReference type="Proteomes" id="UP000092462">
    <property type="component" value="Unassembled WGS sequence"/>
</dbReference>
<keyword evidence="6" id="KW-0862">Zinc</keyword>
<dbReference type="FunFam" id="3.30.160.60:FF:000875">
    <property type="entry name" value="zinc finger protein 236 isoform X7"/>
    <property type="match status" value="1"/>
</dbReference>
<dbReference type="VEuPathDB" id="VectorBase:PPAPM1_007714"/>
<feature type="region of interest" description="Disordered" evidence="11">
    <location>
        <begin position="100"/>
        <end position="138"/>
    </location>
</feature>
<keyword evidence="10" id="KW-0539">Nucleus</keyword>
<evidence type="ECO:0000313" key="12">
    <source>
        <dbReference type="EnsemblMetazoa" id="PPAI010113-PA"/>
    </source>
</evidence>
<evidence type="ECO:0000256" key="11">
    <source>
        <dbReference type="SAM" id="MobiDB-lite"/>
    </source>
</evidence>
<evidence type="ECO:0000256" key="4">
    <source>
        <dbReference type="ARBA" id="ARBA00022737"/>
    </source>
</evidence>
<evidence type="ECO:0000256" key="3">
    <source>
        <dbReference type="ARBA" id="ARBA00022723"/>
    </source>
</evidence>
<dbReference type="PROSITE" id="PS50157">
    <property type="entry name" value="ZINC_FINGER_C2H2_2"/>
    <property type="match status" value="5"/>
</dbReference>
<keyword evidence="9" id="KW-0804">Transcription</keyword>
<keyword evidence="7" id="KW-0805">Transcription regulation</keyword>
<reference evidence="12" key="1">
    <citation type="submission" date="2022-08" db="UniProtKB">
        <authorList>
            <consortium name="EnsemblMetazoa"/>
        </authorList>
    </citation>
    <scope>IDENTIFICATION</scope>
    <source>
        <strain evidence="12">Israel</strain>
    </source>
</reference>
<organism evidence="12 13">
    <name type="scientific">Phlebotomus papatasi</name>
    <name type="common">Sandfly</name>
    <dbReference type="NCBI Taxonomy" id="29031"/>
    <lineage>
        <taxon>Eukaryota</taxon>
        <taxon>Metazoa</taxon>
        <taxon>Ecdysozoa</taxon>
        <taxon>Arthropoda</taxon>
        <taxon>Hexapoda</taxon>
        <taxon>Insecta</taxon>
        <taxon>Pterygota</taxon>
        <taxon>Neoptera</taxon>
        <taxon>Endopterygota</taxon>
        <taxon>Diptera</taxon>
        <taxon>Nematocera</taxon>
        <taxon>Psychodoidea</taxon>
        <taxon>Psychodidae</taxon>
        <taxon>Phlebotomus</taxon>
        <taxon>Phlebotomus</taxon>
    </lineage>
</organism>
<dbReference type="GO" id="GO:0000978">
    <property type="term" value="F:RNA polymerase II cis-regulatory region sequence-specific DNA binding"/>
    <property type="evidence" value="ECO:0007669"/>
    <property type="project" value="TreeGrafter"/>
</dbReference>
<dbReference type="PROSITE" id="PS00028">
    <property type="entry name" value="ZINC_FINGER_C2H2_1"/>
    <property type="match status" value="4"/>
</dbReference>
<evidence type="ECO:0000256" key="5">
    <source>
        <dbReference type="ARBA" id="ARBA00022771"/>
    </source>
</evidence>
<dbReference type="InterPro" id="IPR012934">
    <property type="entry name" value="Znf_AD"/>
</dbReference>
<dbReference type="Pfam" id="PF00096">
    <property type="entry name" value="zf-C2H2"/>
    <property type="match status" value="3"/>
</dbReference>
<dbReference type="Gene3D" id="3.30.160.60">
    <property type="entry name" value="Classic Zinc Finger"/>
    <property type="match status" value="5"/>
</dbReference>
<evidence type="ECO:0000256" key="10">
    <source>
        <dbReference type="ARBA" id="ARBA00023242"/>
    </source>
</evidence>
<dbReference type="EMBL" id="AJVK01017744">
    <property type="status" value="NOT_ANNOTATED_CDS"/>
    <property type="molecule type" value="Genomic_DNA"/>
</dbReference>
<dbReference type="PANTHER" id="PTHR23235:SF176">
    <property type="entry name" value="C2H2-TYPE DOMAIN-CONTAINING PROTEIN"/>
    <property type="match status" value="1"/>
</dbReference>